<dbReference type="AlphaFoldDB" id="A0AAD8YN16"/>
<organism evidence="6 7">
    <name type="scientific">Skeletonema marinoi</name>
    <dbReference type="NCBI Taxonomy" id="267567"/>
    <lineage>
        <taxon>Eukaryota</taxon>
        <taxon>Sar</taxon>
        <taxon>Stramenopiles</taxon>
        <taxon>Ochrophyta</taxon>
        <taxon>Bacillariophyta</taxon>
        <taxon>Coscinodiscophyceae</taxon>
        <taxon>Thalassiosirophycidae</taxon>
        <taxon>Thalassiosirales</taxon>
        <taxon>Skeletonemataceae</taxon>
        <taxon>Skeletonema</taxon>
        <taxon>Skeletonema marinoi-dohrnii complex</taxon>
    </lineage>
</organism>
<proteinExistence type="predicted"/>
<dbReference type="GO" id="GO:0008270">
    <property type="term" value="F:zinc ion binding"/>
    <property type="evidence" value="ECO:0007669"/>
    <property type="project" value="UniProtKB-KW"/>
</dbReference>
<reference evidence="6" key="1">
    <citation type="submission" date="2023-06" db="EMBL/GenBank/DDBJ databases">
        <title>Survivors Of The Sea: Transcriptome response of Skeletonema marinoi to long-term dormancy.</title>
        <authorList>
            <person name="Pinder M.I.M."/>
            <person name="Kourtchenko O."/>
            <person name="Robertson E.K."/>
            <person name="Larsson T."/>
            <person name="Maumus F."/>
            <person name="Osuna-Cruz C.M."/>
            <person name="Vancaester E."/>
            <person name="Stenow R."/>
            <person name="Vandepoele K."/>
            <person name="Ploug H."/>
            <person name="Bruchert V."/>
            <person name="Godhe A."/>
            <person name="Topel M."/>
        </authorList>
    </citation>
    <scope>NUCLEOTIDE SEQUENCE</scope>
    <source>
        <strain evidence="6">R05AC</strain>
    </source>
</reference>
<keyword evidence="2" id="KW-0863">Zinc-finger</keyword>
<keyword evidence="7" id="KW-1185">Reference proteome</keyword>
<dbReference type="InterPro" id="IPR013083">
    <property type="entry name" value="Znf_RING/FYVE/PHD"/>
</dbReference>
<comment type="caution">
    <text evidence="6">The sequence shown here is derived from an EMBL/GenBank/DDBJ whole genome shotgun (WGS) entry which is preliminary data.</text>
</comment>
<evidence type="ECO:0000256" key="2">
    <source>
        <dbReference type="ARBA" id="ARBA00022771"/>
    </source>
</evidence>
<evidence type="ECO:0000313" key="6">
    <source>
        <dbReference type="EMBL" id="KAK1748126.1"/>
    </source>
</evidence>
<dbReference type="EMBL" id="JATAAI010000001">
    <property type="protein sequence ID" value="KAK1748126.1"/>
    <property type="molecule type" value="Genomic_DNA"/>
</dbReference>
<evidence type="ECO:0000313" key="7">
    <source>
        <dbReference type="Proteomes" id="UP001224775"/>
    </source>
</evidence>
<dbReference type="SMART" id="SM00744">
    <property type="entry name" value="RINGv"/>
    <property type="match status" value="1"/>
</dbReference>
<evidence type="ECO:0000259" key="5">
    <source>
        <dbReference type="PROSITE" id="PS51292"/>
    </source>
</evidence>
<feature type="domain" description="RING-CH-type" evidence="5">
    <location>
        <begin position="59"/>
        <end position="137"/>
    </location>
</feature>
<evidence type="ECO:0000256" key="1">
    <source>
        <dbReference type="ARBA" id="ARBA00022723"/>
    </source>
</evidence>
<dbReference type="Proteomes" id="UP001224775">
    <property type="component" value="Unassembled WGS sequence"/>
</dbReference>
<dbReference type="SUPFAM" id="SSF57850">
    <property type="entry name" value="RING/U-box"/>
    <property type="match status" value="1"/>
</dbReference>
<keyword evidence="3" id="KW-0862">Zinc</keyword>
<sequence length="489" mass="55126">MGTISSKYFKGEAKIADKLTPKTPATAEHDDVPKLTPQSQATTEDVSDVSPLQGNEDAADAPEGGFCWICHEDGTKEWPGDQPGVQEIKRDCSCRGTSGYAHWSCLVQYAANKVAEGGDITKAWRECPLCNQRYNNELQLDMADAFIQMADQIDDCDPFRYAEALWTKLLAVDLDDEESKKTAFAMISMLEKVDEPHKCAAWAIDPYCHSKNAKNLMSLAYEKLGWQEFQKGVRAKGKSESSKKIQLAIKYYEKYKELAMFVGNMTHVNDAETKIARSKCLDPLNEDETKQDLPRLRAAFEQDPSSLNFSNLVMGLRLEGHQIEIERRTAKEIVKNKRILGPMHPYTMELELGIKGLKVRRVKMLEEGNDDIWAHRLVRYEGEGNRCVITPMTTSHDFPGGKDYQGDGKEFTITMDEFIDKFNLCKGTPVMCIGLKSSKGAQLNGKIGDIRDYNEETQRYAVHFQDKALKPASVKMNNLQVVFDLTSIE</sequence>
<name>A0AAD8YN16_9STRA</name>
<keyword evidence="1" id="KW-0479">Metal-binding</keyword>
<protein>
    <recommendedName>
        <fullName evidence="5">RING-CH-type domain-containing protein</fullName>
    </recommendedName>
</protein>
<dbReference type="Gene3D" id="3.30.40.10">
    <property type="entry name" value="Zinc/RING finger domain, C3HC4 (zinc finger)"/>
    <property type="match status" value="1"/>
</dbReference>
<evidence type="ECO:0000256" key="3">
    <source>
        <dbReference type="ARBA" id="ARBA00022833"/>
    </source>
</evidence>
<dbReference type="PROSITE" id="PS51292">
    <property type="entry name" value="ZF_RING_CH"/>
    <property type="match status" value="1"/>
</dbReference>
<accession>A0AAD8YN16</accession>
<dbReference type="InterPro" id="IPR011016">
    <property type="entry name" value="Znf_RING-CH"/>
</dbReference>
<feature type="region of interest" description="Disordered" evidence="4">
    <location>
        <begin position="17"/>
        <end position="60"/>
    </location>
</feature>
<gene>
    <name evidence="6" type="ORF">QTG54_000065</name>
</gene>
<evidence type="ECO:0000256" key="4">
    <source>
        <dbReference type="SAM" id="MobiDB-lite"/>
    </source>
</evidence>
<dbReference type="Pfam" id="PF12906">
    <property type="entry name" value="RINGv"/>
    <property type="match status" value="1"/>
</dbReference>